<evidence type="ECO:0000313" key="4">
    <source>
        <dbReference type="Proteomes" id="UP000321514"/>
    </source>
</evidence>
<dbReference type="Proteomes" id="UP000183760">
    <property type="component" value="Unassembled WGS sequence"/>
</dbReference>
<name>A0A511T5S4_MYXFU</name>
<dbReference type="OrthoDB" id="5383059at2"/>
<dbReference type="EMBL" id="FOIB01000008">
    <property type="protein sequence ID" value="SEU28519.1"/>
    <property type="molecule type" value="Genomic_DNA"/>
</dbReference>
<protein>
    <recommendedName>
        <fullName evidence="5">Lipoprotein</fullName>
    </recommendedName>
</protein>
<accession>A0A511T5S4</accession>
<dbReference type="PROSITE" id="PS51257">
    <property type="entry name" value="PROKAR_LIPOPROTEIN"/>
    <property type="match status" value="1"/>
</dbReference>
<organism evidence="1 4">
    <name type="scientific">Myxococcus fulvus</name>
    <dbReference type="NCBI Taxonomy" id="33"/>
    <lineage>
        <taxon>Bacteria</taxon>
        <taxon>Pseudomonadati</taxon>
        <taxon>Myxococcota</taxon>
        <taxon>Myxococcia</taxon>
        <taxon>Myxococcales</taxon>
        <taxon>Cystobacterineae</taxon>
        <taxon>Myxococcaceae</taxon>
        <taxon>Myxococcus</taxon>
    </lineage>
</organism>
<evidence type="ECO:0000313" key="1">
    <source>
        <dbReference type="EMBL" id="GEN08953.1"/>
    </source>
</evidence>
<reference evidence="1 4" key="2">
    <citation type="submission" date="2019-07" db="EMBL/GenBank/DDBJ databases">
        <title>Whole genome shotgun sequence of Myxococcus fulvus NBRC 100333.</title>
        <authorList>
            <person name="Hosoyama A."/>
            <person name="Uohara A."/>
            <person name="Ohji S."/>
            <person name="Ichikawa N."/>
        </authorList>
    </citation>
    <scope>NUCLEOTIDE SEQUENCE [LARGE SCALE GENOMIC DNA]</scope>
    <source>
        <strain evidence="1 4">NBRC 100333</strain>
    </source>
</reference>
<keyword evidence="3" id="KW-1185">Reference proteome</keyword>
<dbReference type="AlphaFoldDB" id="A0A511T5S4"/>
<evidence type="ECO:0008006" key="5">
    <source>
        <dbReference type="Google" id="ProtNLM"/>
    </source>
</evidence>
<dbReference type="Proteomes" id="UP000321514">
    <property type="component" value="Unassembled WGS sequence"/>
</dbReference>
<gene>
    <name evidence="1" type="ORF">MFU01_39900</name>
    <name evidence="2" type="ORF">SAMN05443572_10811</name>
</gene>
<evidence type="ECO:0000313" key="3">
    <source>
        <dbReference type="Proteomes" id="UP000183760"/>
    </source>
</evidence>
<comment type="caution">
    <text evidence="1">The sequence shown here is derived from an EMBL/GenBank/DDBJ whole genome shotgun (WGS) entry which is preliminary data.</text>
</comment>
<dbReference type="STRING" id="1334629.MFUL124B02_14905"/>
<dbReference type="EMBL" id="BJXR01000030">
    <property type="protein sequence ID" value="GEN08953.1"/>
    <property type="molecule type" value="Genomic_DNA"/>
</dbReference>
<proteinExistence type="predicted"/>
<evidence type="ECO:0000313" key="2">
    <source>
        <dbReference type="EMBL" id="SEU28519.1"/>
    </source>
</evidence>
<reference evidence="2 3" key="1">
    <citation type="submission" date="2016-10" db="EMBL/GenBank/DDBJ databases">
        <authorList>
            <person name="Varghese N."/>
            <person name="Submissions S."/>
        </authorList>
    </citation>
    <scope>NUCLEOTIDE SEQUENCE [LARGE SCALE GENOMIC DNA]</scope>
    <source>
        <strain evidence="2 3">DSM 16525</strain>
    </source>
</reference>
<dbReference type="RefSeq" id="WP_143097306.1">
    <property type="nucleotide sequence ID" value="NZ_BJXR01000030.1"/>
</dbReference>
<sequence length="110" mass="11939">MKTRWVWVLMGLVGCMACSGKDDPDEGETPQQRRAKLQRCIVTRLPAPAGSTEPSWAVSGFALVGAYRACEPDAGRATASDFGQVVEGIARWESEDVSRVRLTQPAESAR</sequence>